<feature type="region of interest" description="Disordered" evidence="4">
    <location>
        <begin position="373"/>
        <end position="393"/>
    </location>
</feature>
<keyword evidence="7" id="KW-1185">Reference proteome</keyword>
<feature type="domain" description="Ubiquitin-like protease family profile" evidence="5">
    <location>
        <begin position="442"/>
        <end position="589"/>
    </location>
</feature>
<comment type="caution">
    <text evidence="6">The sequence shown here is derived from an EMBL/GenBank/DDBJ whole genome shotgun (WGS) entry which is preliminary data.</text>
</comment>
<feature type="region of interest" description="Disordered" evidence="4">
    <location>
        <begin position="305"/>
        <end position="324"/>
    </location>
</feature>
<dbReference type="Proteomes" id="UP000323000">
    <property type="component" value="Chromosome 8"/>
</dbReference>
<feature type="compositionally biased region" description="Basic and acidic residues" evidence="4">
    <location>
        <begin position="651"/>
        <end position="661"/>
    </location>
</feature>
<dbReference type="PANTHER" id="PTHR34835">
    <property type="entry name" value="OS07G0283600 PROTEIN-RELATED"/>
    <property type="match status" value="1"/>
</dbReference>
<evidence type="ECO:0000313" key="7">
    <source>
        <dbReference type="Proteomes" id="UP000323000"/>
    </source>
</evidence>
<keyword evidence="3" id="KW-0378">Hydrolase</keyword>
<accession>A0A5C7HJY6</accession>
<sequence length="661" mass="75920">MKTAEGSKKSMKEVCDAWNTLSMDEKSKYKMPKEDIVDDKGHLEEAADEDNKVPPFDTRCTPVRLSEIVSLLSDVQKDAVRELDGGDIVVLDGDVNHVWRSKYSITDRGIRLPQLEEQLKNIKTTDDDFKITFCLYLLGTILAPAAGEYVDERYLNILGDVQNIRGKNWARWCFNQLVAGIQKFNSKSSKYITGCLLFLQLFYFHVIDWQPTIVDKNSVPVVLINDYVPPAASIEHVHEAEHNRPNDDMLTLVLQEIQSFRKEIQLFRMEHTDLIEKFKRMEEKVDLLHGNLNVDEGEKVKVDVVPPKEQPTPKPTPFSNDHHGPVTKDFSFKFDDAHAPEHTSITSLLDEEKRKTIVKTLAEQSSTSINVVKNTRASSKRKPSRYQVSPYESEYRTRKATKHRYGPFRIPCPLKTLDAQIIEYVFCTDLPMSETIVDTNRIIVSRKSFRTLAPTEWVDSEIISLVADNNAHTAKRKRASLYWYLPTQFVIYIPINNLKNHWYTALVKIKDRKVEIWDSLPSRRKNDQSRVTQVRRLMISLDYVLETEIHSVFGSSFSFASLSIESPVGPTQPNEFDCGVFVCMFLNDWSLAYDPEIISTYNSESQRLLLARQLATYPTNTRLEQLKQSAIEHAALDTIGNKRSRPPLKLSKREKAVKTLS</sequence>
<evidence type="ECO:0000256" key="2">
    <source>
        <dbReference type="ARBA" id="ARBA00022670"/>
    </source>
</evidence>
<protein>
    <recommendedName>
        <fullName evidence="5">Ubiquitin-like protease family profile domain-containing protein</fullName>
    </recommendedName>
</protein>
<reference evidence="7" key="1">
    <citation type="journal article" date="2019" name="Gigascience">
        <title>De novo genome assembly of the endangered Acer yangbiense, a plant species with extremely small populations endemic to Yunnan Province, China.</title>
        <authorList>
            <person name="Yang J."/>
            <person name="Wariss H.M."/>
            <person name="Tao L."/>
            <person name="Zhang R."/>
            <person name="Yun Q."/>
            <person name="Hollingsworth P."/>
            <person name="Dao Z."/>
            <person name="Luo G."/>
            <person name="Guo H."/>
            <person name="Ma Y."/>
            <person name="Sun W."/>
        </authorList>
    </citation>
    <scope>NUCLEOTIDE SEQUENCE [LARGE SCALE GENOMIC DNA]</scope>
    <source>
        <strain evidence="7">cv. Malutang</strain>
    </source>
</reference>
<evidence type="ECO:0000256" key="3">
    <source>
        <dbReference type="ARBA" id="ARBA00022801"/>
    </source>
</evidence>
<dbReference type="EMBL" id="VAHF01000008">
    <property type="protein sequence ID" value="TXG57188.1"/>
    <property type="molecule type" value="Genomic_DNA"/>
</dbReference>
<dbReference type="GO" id="GO:0006508">
    <property type="term" value="P:proteolysis"/>
    <property type="evidence" value="ECO:0007669"/>
    <property type="project" value="UniProtKB-KW"/>
</dbReference>
<dbReference type="InterPro" id="IPR003653">
    <property type="entry name" value="Peptidase_C48_C"/>
</dbReference>
<proteinExistence type="inferred from homology"/>
<dbReference type="AlphaFoldDB" id="A0A5C7HJY6"/>
<comment type="similarity">
    <text evidence="1">Belongs to the peptidase C48 family.</text>
</comment>
<dbReference type="SUPFAM" id="SSF54001">
    <property type="entry name" value="Cysteine proteinases"/>
    <property type="match status" value="1"/>
</dbReference>
<dbReference type="OrthoDB" id="1815434at2759"/>
<keyword evidence="2" id="KW-0645">Protease</keyword>
<gene>
    <name evidence="6" type="ORF">EZV62_018501</name>
</gene>
<dbReference type="Gene3D" id="3.40.395.10">
    <property type="entry name" value="Adenoviral Proteinase, Chain A"/>
    <property type="match status" value="1"/>
</dbReference>
<name>A0A5C7HJY6_9ROSI</name>
<evidence type="ECO:0000313" key="6">
    <source>
        <dbReference type="EMBL" id="TXG57188.1"/>
    </source>
</evidence>
<dbReference type="GO" id="GO:0008234">
    <property type="term" value="F:cysteine-type peptidase activity"/>
    <property type="evidence" value="ECO:0007669"/>
    <property type="project" value="InterPro"/>
</dbReference>
<evidence type="ECO:0000256" key="4">
    <source>
        <dbReference type="SAM" id="MobiDB-lite"/>
    </source>
</evidence>
<organism evidence="6 7">
    <name type="scientific">Acer yangbiense</name>
    <dbReference type="NCBI Taxonomy" id="1000413"/>
    <lineage>
        <taxon>Eukaryota</taxon>
        <taxon>Viridiplantae</taxon>
        <taxon>Streptophyta</taxon>
        <taxon>Embryophyta</taxon>
        <taxon>Tracheophyta</taxon>
        <taxon>Spermatophyta</taxon>
        <taxon>Magnoliopsida</taxon>
        <taxon>eudicotyledons</taxon>
        <taxon>Gunneridae</taxon>
        <taxon>Pentapetalae</taxon>
        <taxon>rosids</taxon>
        <taxon>malvids</taxon>
        <taxon>Sapindales</taxon>
        <taxon>Sapindaceae</taxon>
        <taxon>Hippocastanoideae</taxon>
        <taxon>Acereae</taxon>
        <taxon>Acer</taxon>
    </lineage>
</organism>
<dbReference type="Pfam" id="PF02902">
    <property type="entry name" value="Peptidase_C48"/>
    <property type="match status" value="1"/>
</dbReference>
<feature type="region of interest" description="Disordered" evidence="4">
    <location>
        <begin position="642"/>
        <end position="661"/>
    </location>
</feature>
<evidence type="ECO:0000259" key="5">
    <source>
        <dbReference type="PROSITE" id="PS50600"/>
    </source>
</evidence>
<evidence type="ECO:0000256" key="1">
    <source>
        <dbReference type="ARBA" id="ARBA00005234"/>
    </source>
</evidence>
<dbReference type="InterPro" id="IPR038765">
    <property type="entry name" value="Papain-like_cys_pep_sf"/>
</dbReference>
<dbReference type="PROSITE" id="PS50600">
    <property type="entry name" value="ULP_PROTEASE"/>
    <property type="match status" value="1"/>
</dbReference>